<dbReference type="Gene3D" id="1.10.630.10">
    <property type="entry name" value="Cytochrome P450"/>
    <property type="match status" value="1"/>
</dbReference>
<dbReference type="OrthoDB" id="1055148at2759"/>
<evidence type="ECO:0000256" key="3">
    <source>
        <dbReference type="ARBA" id="ARBA00022692"/>
    </source>
</evidence>
<dbReference type="InterPro" id="IPR002401">
    <property type="entry name" value="Cyt_P450_E_grp-I"/>
</dbReference>
<dbReference type="InterPro" id="IPR001128">
    <property type="entry name" value="Cyt_P450"/>
</dbReference>
<dbReference type="SUPFAM" id="SSF48264">
    <property type="entry name" value="Cytochrome P450"/>
    <property type="match status" value="1"/>
</dbReference>
<evidence type="ECO:0000256" key="6">
    <source>
        <dbReference type="ARBA" id="ARBA00023136"/>
    </source>
</evidence>
<protein>
    <submittedName>
        <fullName evidence="7">Cytochrome P450 71A8</fullName>
    </submittedName>
</protein>
<dbReference type="GO" id="GO:0016705">
    <property type="term" value="F:oxidoreductase activity, acting on paired donors, with incorporation or reduction of molecular oxygen"/>
    <property type="evidence" value="ECO:0007669"/>
    <property type="project" value="InterPro"/>
</dbReference>
<organism evidence="7 8">
    <name type="scientific">Prunus yedoensis var. nudiflora</name>
    <dbReference type="NCBI Taxonomy" id="2094558"/>
    <lineage>
        <taxon>Eukaryota</taxon>
        <taxon>Viridiplantae</taxon>
        <taxon>Streptophyta</taxon>
        <taxon>Embryophyta</taxon>
        <taxon>Tracheophyta</taxon>
        <taxon>Spermatophyta</taxon>
        <taxon>Magnoliopsida</taxon>
        <taxon>eudicotyledons</taxon>
        <taxon>Gunneridae</taxon>
        <taxon>Pentapetalae</taxon>
        <taxon>rosids</taxon>
        <taxon>fabids</taxon>
        <taxon>Rosales</taxon>
        <taxon>Rosaceae</taxon>
        <taxon>Amygdaloideae</taxon>
        <taxon>Amygdaleae</taxon>
        <taxon>Prunus</taxon>
    </lineage>
</organism>
<evidence type="ECO:0000256" key="4">
    <source>
        <dbReference type="ARBA" id="ARBA00022989"/>
    </source>
</evidence>
<dbReference type="PRINTS" id="PR00463">
    <property type="entry name" value="EP450I"/>
</dbReference>
<keyword evidence="6" id="KW-0472">Membrane</keyword>
<dbReference type="GO" id="GO:0020037">
    <property type="term" value="F:heme binding"/>
    <property type="evidence" value="ECO:0007669"/>
    <property type="project" value="InterPro"/>
</dbReference>
<keyword evidence="3" id="KW-0812">Transmembrane</keyword>
<comment type="caution">
    <text evidence="7">The sequence shown here is derived from an EMBL/GenBank/DDBJ whole genome shotgun (WGS) entry which is preliminary data.</text>
</comment>
<dbReference type="Proteomes" id="UP000250321">
    <property type="component" value="Unassembled WGS sequence"/>
</dbReference>
<dbReference type="InterPro" id="IPR050193">
    <property type="entry name" value="Cytochrome_P450_71"/>
</dbReference>
<dbReference type="Pfam" id="PF00067">
    <property type="entry name" value="p450"/>
    <property type="match status" value="1"/>
</dbReference>
<comment type="similarity">
    <text evidence="2">Belongs to the cytochrome P450 family.</text>
</comment>
<evidence type="ECO:0000313" key="7">
    <source>
        <dbReference type="EMBL" id="PQP92532.1"/>
    </source>
</evidence>
<evidence type="ECO:0000313" key="8">
    <source>
        <dbReference type="Proteomes" id="UP000250321"/>
    </source>
</evidence>
<dbReference type="GO" id="GO:0016020">
    <property type="term" value="C:membrane"/>
    <property type="evidence" value="ECO:0007669"/>
    <property type="project" value="UniProtKB-SubCell"/>
</dbReference>
<accession>A0A314XGE6</accession>
<evidence type="ECO:0000256" key="1">
    <source>
        <dbReference type="ARBA" id="ARBA00004167"/>
    </source>
</evidence>
<dbReference type="AlphaFoldDB" id="A0A314XGE6"/>
<evidence type="ECO:0000256" key="2">
    <source>
        <dbReference type="ARBA" id="ARBA00010617"/>
    </source>
</evidence>
<dbReference type="STRING" id="2094558.A0A314XGE6"/>
<comment type="subcellular location">
    <subcellularLocation>
        <location evidence="1">Membrane</location>
        <topology evidence="1">Single-pass membrane protein</topology>
    </subcellularLocation>
</comment>
<name>A0A314XGE6_PRUYE</name>
<dbReference type="PANTHER" id="PTHR47956:SF4">
    <property type="entry name" value="CYTOCHROME P450 71A21-RELATED"/>
    <property type="match status" value="1"/>
</dbReference>
<dbReference type="GO" id="GO:0004497">
    <property type="term" value="F:monooxygenase activity"/>
    <property type="evidence" value="ECO:0007669"/>
    <property type="project" value="InterPro"/>
</dbReference>
<dbReference type="GO" id="GO:0005506">
    <property type="term" value="F:iron ion binding"/>
    <property type="evidence" value="ECO:0007669"/>
    <property type="project" value="InterPro"/>
</dbReference>
<reference evidence="7 8" key="1">
    <citation type="submission" date="2018-02" db="EMBL/GenBank/DDBJ databases">
        <title>Draft genome of wild Prunus yedoensis var. nudiflora.</title>
        <authorList>
            <person name="Baek S."/>
            <person name="Kim J.-H."/>
            <person name="Choi K."/>
            <person name="Kim G.-B."/>
            <person name="Cho A."/>
            <person name="Jang H."/>
            <person name="Shin C.-H."/>
            <person name="Yu H.-J."/>
            <person name="Mun J.-H."/>
        </authorList>
    </citation>
    <scope>NUCLEOTIDE SEQUENCE [LARGE SCALE GENOMIC DNA]</scope>
    <source>
        <strain evidence="8">cv. Jeju island</strain>
        <tissue evidence="7">Leaf</tissue>
    </source>
</reference>
<keyword evidence="4" id="KW-1133">Transmembrane helix</keyword>
<evidence type="ECO:0000256" key="5">
    <source>
        <dbReference type="ARBA" id="ARBA00023002"/>
    </source>
</evidence>
<gene>
    <name evidence="7" type="ORF">Pyn_41247</name>
</gene>
<dbReference type="PRINTS" id="PR00385">
    <property type="entry name" value="P450"/>
</dbReference>
<dbReference type="EMBL" id="PJQY01002559">
    <property type="protein sequence ID" value="PQP92532.1"/>
    <property type="molecule type" value="Genomic_DNA"/>
</dbReference>
<dbReference type="PANTHER" id="PTHR47956">
    <property type="entry name" value="CYTOCHROME P450 71B11-RELATED"/>
    <property type="match status" value="1"/>
</dbReference>
<dbReference type="InterPro" id="IPR036396">
    <property type="entry name" value="Cyt_P450_sf"/>
</dbReference>
<keyword evidence="8" id="KW-1185">Reference proteome</keyword>
<sequence length="163" mass="18645">MLAAGTNTTSTVVEWDIFELLTHPKVMKKLQNEARGIAGNTTDTVTEDDLVSMHYLNAVIKETLRLHPPVPLLLPQISSRDVTINGCDIKAYTQVFVNAWWTGRDPKSFESPNRYEPERFLDSVVDREWFSIHSIWGWRTKVPRTPACHGRQRDCFGKFSAQV</sequence>
<keyword evidence="5" id="KW-0560">Oxidoreductase</keyword>
<proteinExistence type="inferred from homology"/>